<sequence>MCLLFSLPEGLRREVQQRPGGSPGPRTGPGPGPGLGHTMAAVVNSQEPRKSDPDSGPPLFPVENRGLSSSSRFSSTSSSLESLSTETTEGGVDCAGVVLDCLFCRFYDLLVMLPSSCERAVHRCCPAYKQISRRADGGAAEGQSSILDCDCGLLDACQDTSDCLELAMEMSEMCYH</sequence>
<name>A0A9Q0E9U9_9TELE</name>
<protein>
    <recommendedName>
        <fullName evidence="5">MyoD family inhibitor domain containing 2</fullName>
    </recommendedName>
</protein>
<proteinExistence type="inferred from homology"/>
<dbReference type="OrthoDB" id="8767764at2759"/>
<comment type="caution">
    <text evidence="3">The sequence shown here is derived from an EMBL/GenBank/DDBJ whole genome shotgun (WGS) entry which is preliminary data.</text>
</comment>
<accession>A0A9Q0E9U9</accession>
<dbReference type="PANTHER" id="PTHR15304">
    <property type="entry name" value="MYOD FAMILY INHIBITOR"/>
    <property type="match status" value="1"/>
</dbReference>
<evidence type="ECO:0000313" key="3">
    <source>
        <dbReference type="EMBL" id="KAJ3601921.1"/>
    </source>
</evidence>
<dbReference type="EMBL" id="JANIIK010000046">
    <property type="protein sequence ID" value="KAJ3601921.1"/>
    <property type="molecule type" value="Genomic_DNA"/>
</dbReference>
<organism evidence="3 4">
    <name type="scientific">Muraenolepis orangiensis</name>
    <name type="common">Patagonian moray cod</name>
    <dbReference type="NCBI Taxonomy" id="630683"/>
    <lineage>
        <taxon>Eukaryota</taxon>
        <taxon>Metazoa</taxon>
        <taxon>Chordata</taxon>
        <taxon>Craniata</taxon>
        <taxon>Vertebrata</taxon>
        <taxon>Euteleostomi</taxon>
        <taxon>Actinopterygii</taxon>
        <taxon>Neopterygii</taxon>
        <taxon>Teleostei</taxon>
        <taxon>Neoteleostei</taxon>
        <taxon>Acanthomorphata</taxon>
        <taxon>Zeiogadaria</taxon>
        <taxon>Gadariae</taxon>
        <taxon>Gadiformes</taxon>
        <taxon>Muraenolepidoidei</taxon>
        <taxon>Muraenolepididae</taxon>
        <taxon>Muraenolepis</taxon>
    </lineage>
</organism>
<evidence type="ECO:0000256" key="1">
    <source>
        <dbReference type="ARBA" id="ARBA00025778"/>
    </source>
</evidence>
<evidence type="ECO:0000313" key="4">
    <source>
        <dbReference type="Proteomes" id="UP001148018"/>
    </source>
</evidence>
<keyword evidence="4" id="KW-1185">Reference proteome</keyword>
<dbReference type="Pfam" id="PF15316">
    <property type="entry name" value="MDFI"/>
    <property type="match status" value="1"/>
</dbReference>
<dbReference type="GO" id="GO:0010468">
    <property type="term" value="P:regulation of gene expression"/>
    <property type="evidence" value="ECO:0007669"/>
    <property type="project" value="UniProtKB-ARBA"/>
</dbReference>
<dbReference type="PANTHER" id="PTHR15304:SF2">
    <property type="entry name" value="MYOD FAMILY INHIBITOR DOMAIN-CONTAINING PROTEIN 2"/>
    <property type="match status" value="1"/>
</dbReference>
<dbReference type="AlphaFoldDB" id="A0A9Q0E9U9"/>
<reference evidence="3" key="1">
    <citation type="submission" date="2022-07" db="EMBL/GenBank/DDBJ databases">
        <title>Chromosome-level genome of Muraenolepis orangiensis.</title>
        <authorList>
            <person name="Kim J."/>
        </authorList>
    </citation>
    <scope>NUCLEOTIDE SEQUENCE</scope>
    <source>
        <strain evidence="3">KU_S4_2022</strain>
        <tissue evidence="3">Muscle</tissue>
    </source>
</reference>
<comment type="similarity">
    <text evidence="1">Belongs to the MDFI family.</text>
</comment>
<feature type="region of interest" description="Disordered" evidence="2">
    <location>
        <begin position="1"/>
        <end position="79"/>
    </location>
</feature>
<evidence type="ECO:0008006" key="5">
    <source>
        <dbReference type="Google" id="ProtNLM"/>
    </source>
</evidence>
<evidence type="ECO:0000256" key="2">
    <source>
        <dbReference type="SAM" id="MobiDB-lite"/>
    </source>
</evidence>
<gene>
    <name evidence="3" type="ORF">NHX12_029682</name>
</gene>
<dbReference type="InterPro" id="IPR026134">
    <property type="entry name" value="MDFI/MDFIC"/>
</dbReference>
<dbReference type="Proteomes" id="UP001148018">
    <property type="component" value="Unassembled WGS sequence"/>
</dbReference>
<feature type="compositionally biased region" description="Low complexity" evidence="2">
    <location>
        <begin position="67"/>
        <end position="79"/>
    </location>
</feature>